<protein>
    <submittedName>
        <fullName evidence="1">Uncharacterized protein</fullName>
    </submittedName>
</protein>
<dbReference type="AlphaFoldDB" id="A0AAD7J159"/>
<proteinExistence type="predicted"/>
<evidence type="ECO:0000313" key="1">
    <source>
        <dbReference type="EMBL" id="KAJ7754701.1"/>
    </source>
</evidence>
<name>A0AAD7J159_9AGAR</name>
<organism evidence="1 2">
    <name type="scientific">Mycena maculata</name>
    <dbReference type="NCBI Taxonomy" id="230809"/>
    <lineage>
        <taxon>Eukaryota</taxon>
        <taxon>Fungi</taxon>
        <taxon>Dikarya</taxon>
        <taxon>Basidiomycota</taxon>
        <taxon>Agaricomycotina</taxon>
        <taxon>Agaricomycetes</taxon>
        <taxon>Agaricomycetidae</taxon>
        <taxon>Agaricales</taxon>
        <taxon>Marasmiineae</taxon>
        <taxon>Mycenaceae</taxon>
        <taxon>Mycena</taxon>
    </lineage>
</organism>
<gene>
    <name evidence="1" type="ORF">DFH07DRAFT_773693</name>
</gene>
<comment type="caution">
    <text evidence="1">The sequence shown here is derived from an EMBL/GenBank/DDBJ whole genome shotgun (WGS) entry which is preliminary data.</text>
</comment>
<dbReference type="Proteomes" id="UP001215280">
    <property type="component" value="Unassembled WGS sequence"/>
</dbReference>
<dbReference type="EMBL" id="JARJLG010000066">
    <property type="protein sequence ID" value="KAJ7754701.1"/>
    <property type="molecule type" value="Genomic_DNA"/>
</dbReference>
<accession>A0AAD7J159</accession>
<reference evidence="1" key="1">
    <citation type="submission" date="2023-03" db="EMBL/GenBank/DDBJ databases">
        <title>Massive genome expansion in bonnet fungi (Mycena s.s.) driven by repeated elements and novel gene families across ecological guilds.</title>
        <authorList>
            <consortium name="Lawrence Berkeley National Laboratory"/>
            <person name="Harder C.B."/>
            <person name="Miyauchi S."/>
            <person name="Viragh M."/>
            <person name="Kuo A."/>
            <person name="Thoen E."/>
            <person name="Andreopoulos B."/>
            <person name="Lu D."/>
            <person name="Skrede I."/>
            <person name="Drula E."/>
            <person name="Henrissat B."/>
            <person name="Morin E."/>
            <person name="Kohler A."/>
            <person name="Barry K."/>
            <person name="LaButti K."/>
            <person name="Morin E."/>
            <person name="Salamov A."/>
            <person name="Lipzen A."/>
            <person name="Mereny Z."/>
            <person name="Hegedus B."/>
            <person name="Baldrian P."/>
            <person name="Stursova M."/>
            <person name="Weitz H."/>
            <person name="Taylor A."/>
            <person name="Grigoriev I.V."/>
            <person name="Nagy L.G."/>
            <person name="Martin F."/>
            <person name="Kauserud H."/>
        </authorList>
    </citation>
    <scope>NUCLEOTIDE SEQUENCE</scope>
    <source>
        <strain evidence="1">CBHHK188m</strain>
    </source>
</reference>
<keyword evidence="2" id="KW-1185">Reference proteome</keyword>
<evidence type="ECO:0000313" key="2">
    <source>
        <dbReference type="Proteomes" id="UP001215280"/>
    </source>
</evidence>
<sequence length="156" mass="17178">MGWAQGRQLHDTGLHWDKCERYGEHQEAVDLRHVGATCLGSHGPIKVWLGITRHLHPPSSRIRFKDASSGVKLKVKYSFTSRTHSLLGNLLDLQGNLGLHVAAPPGHLPNGWETAVVTERDLFDQGSGENDAGSAAVTWHSRALAQQFSKLEAKFL</sequence>